<dbReference type="AlphaFoldDB" id="A0A0J7K6U2"/>
<accession>A0A0J7K6U2</accession>
<evidence type="ECO:0000313" key="2">
    <source>
        <dbReference type="Proteomes" id="UP000036403"/>
    </source>
</evidence>
<keyword evidence="2" id="KW-1185">Reference proteome</keyword>
<dbReference type="OrthoDB" id="7555263at2759"/>
<proteinExistence type="predicted"/>
<evidence type="ECO:0000313" key="1">
    <source>
        <dbReference type="EMBL" id="KMQ85984.1"/>
    </source>
</evidence>
<name>A0A0J7K6U2_LASNI</name>
<reference evidence="1 2" key="1">
    <citation type="submission" date="2015-04" db="EMBL/GenBank/DDBJ databases">
        <title>Lasius niger genome sequencing.</title>
        <authorList>
            <person name="Konorov E.A."/>
            <person name="Nikitin M.A."/>
            <person name="Kirill M.V."/>
            <person name="Chang P."/>
        </authorList>
    </citation>
    <scope>NUCLEOTIDE SEQUENCE [LARGE SCALE GENOMIC DNA]</scope>
    <source>
        <tissue evidence="1">Whole</tissue>
    </source>
</reference>
<protein>
    <submittedName>
        <fullName evidence="1">Uncharacterized protein</fullName>
    </submittedName>
</protein>
<comment type="caution">
    <text evidence="1">The sequence shown here is derived from an EMBL/GenBank/DDBJ whole genome shotgun (WGS) entry which is preliminary data.</text>
</comment>
<dbReference type="PaxDb" id="67767-A0A0J7K6U2"/>
<organism evidence="1 2">
    <name type="scientific">Lasius niger</name>
    <name type="common">Black garden ant</name>
    <dbReference type="NCBI Taxonomy" id="67767"/>
    <lineage>
        <taxon>Eukaryota</taxon>
        <taxon>Metazoa</taxon>
        <taxon>Ecdysozoa</taxon>
        <taxon>Arthropoda</taxon>
        <taxon>Hexapoda</taxon>
        <taxon>Insecta</taxon>
        <taxon>Pterygota</taxon>
        <taxon>Neoptera</taxon>
        <taxon>Endopterygota</taxon>
        <taxon>Hymenoptera</taxon>
        <taxon>Apocrita</taxon>
        <taxon>Aculeata</taxon>
        <taxon>Formicoidea</taxon>
        <taxon>Formicidae</taxon>
        <taxon>Formicinae</taxon>
        <taxon>Lasius</taxon>
        <taxon>Lasius</taxon>
    </lineage>
</organism>
<sequence length="317" mass="35754">MNAGELNKLTVTQLQQEARNCGLSSIPKNKAACIKAILEHTKGGGPSNEDNDAHSQEVFEEAQNLPSSAQVLDDPVLNNRPSNSQMSNSDYLHQFCSMMKDSMQKQQEMFNQLVMALSVGHRPVQDATTRDLDHNEFEDRSHLHHVSAFQHDLNRQDRFSASTGNAVKFLSSQIPFFSGTEDEDIDIWIEKIETVAELHGLSSVVMLTAATSKLSKTARRWFDLSTGSVNKSWTSFREEIIDCFRRKVLFNEVIQKVNARKWNFSKESFQEYAMDKLALMRNLKLSDEDSIQLLIKGIGSFALRATAASLRLISPKL</sequence>
<gene>
    <name evidence="1" type="ORF">RF55_15182</name>
</gene>
<dbReference type="Proteomes" id="UP000036403">
    <property type="component" value="Unassembled WGS sequence"/>
</dbReference>
<dbReference type="EMBL" id="LBMM01012806">
    <property type="protein sequence ID" value="KMQ85984.1"/>
    <property type="molecule type" value="Genomic_DNA"/>
</dbReference>